<evidence type="ECO:0000256" key="1">
    <source>
        <dbReference type="SAM" id="MobiDB-lite"/>
    </source>
</evidence>
<evidence type="ECO:0000313" key="2">
    <source>
        <dbReference type="EMBL" id="KAG0486749.1"/>
    </source>
</evidence>
<dbReference type="EMBL" id="JADCNM010000004">
    <property type="protein sequence ID" value="KAG0486749.1"/>
    <property type="molecule type" value="Genomic_DNA"/>
</dbReference>
<protein>
    <submittedName>
        <fullName evidence="2">Uncharacterized protein</fullName>
    </submittedName>
</protein>
<feature type="region of interest" description="Disordered" evidence="1">
    <location>
        <begin position="95"/>
        <end position="115"/>
    </location>
</feature>
<dbReference type="AlphaFoldDB" id="A0A835RD55"/>
<comment type="caution">
    <text evidence="2">The sequence shown here is derived from an EMBL/GenBank/DDBJ whole genome shotgun (WGS) entry which is preliminary data.</text>
</comment>
<evidence type="ECO:0000313" key="3">
    <source>
        <dbReference type="Proteomes" id="UP000639772"/>
    </source>
</evidence>
<dbReference type="Proteomes" id="UP000639772">
    <property type="component" value="Unassembled WGS sequence"/>
</dbReference>
<feature type="compositionally biased region" description="Basic and acidic residues" evidence="1">
    <location>
        <begin position="236"/>
        <end position="248"/>
    </location>
</feature>
<proteinExistence type="predicted"/>
<accession>A0A835RD55</accession>
<name>A0A835RD55_VANPL</name>
<reference evidence="2 3" key="1">
    <citation type="journal article" date="2020" name="Nat. Food">
        <title>A phased Vanilla planifolia genome enables genetic improvement of flavour and production.</title>
        <authorList>
            <person name="Hasing T."/>
            <person name="Tang H."/>
            <person name="Brym M."/>
            <person name="Khazi F."/>
            <person name="Huang T."/>
            <person name="Chambers A.H."/>
        </authorList>
    </citation>
    <scope>NUCLEOTIDE SEQUENCE [LARGE SCALE GENOMIC DNA]</scope>
    <source>
        <tissue evidence="2">Leaf</tissue>
    </source>
</reference>
<feature type="region of interest" description="Disordered" evidence="1">
    <location>
        <begin position="220"/>
        <end position="248"/>
    </location>
</feature>
<organism evidence="2 3">
    <name type="scientific">Vanilla planifolia</name>
    <name type="common">Vanilla</name>
    <dbReference type="NCBI Taxonomy" id="51239"/>
    <lineage>
        <taxon>Eukaryota</taxon>
        <taxon>Viridiplantae</taxon>
        <taxon>Streptophyta</taxon>
        <taxon>Embryophyta</taxon>
        <taxon>Tracheophyta</taxon>
        <taxon>Spermatophyta</taxon>
        <taxon>Magnoliopsida</taxon>
        <taxon>Liliopsida</taxon>
        <taxon>Asparagales</taxon>
        <taxon>Orchidaceae</taxon>
        <taxon>Vanilloideae</taxon>
        <taxon>Vanilleae</taxon>
        <taxon>Vanilla</taxon>
    </lineage>
</organism>
<gene>
    <name evidence="2" type="ORF">HPP92_008844</name>
</gene>
<sequence length="277" mass="29233">MDPPGDRLHAYHRVIGLRRRGVLHPVEYFLSAAGGWSPRCFMLLSNLVLGRSVSIQLSCRYPALQSGPPWPGCGALRGFQTQMIWRGRISATVREKTVSSGERGGQRGGRRGRTRSSGIVVAKLGADLEEDELGGVVVEEAAELGEDVVDEVGGEDSVADTAVLLDADVEDADANGELGVDGAGLALGEGAGDERDADAVGGGVVGPGPHDVGEAELIERTEGGHPTGTVGGWKSEQGKESPEDDRRSERIFFSAAMVFRRSTCFDSWEPMASCGGE</sequence>